<dbReference type="Gene3D" id="3.30.2320.10">
    <property type="entry name" value="hypothetical protein PF0899 domain"/>
    <property type="match status" value="1"/>
</dbReference>
<proteinExistence type="predicted"/>
<dbReference type="InterPro" id="IPR024455">
    <property type="entry name" value="Phage_capsid"/>
</dbReference>
<dbReference type="Pfam" id="PF05065">
    <property type="entry name" value="Phage_capsid"/>
    <property type="match status" value="1"/>
</dbReference>
<keyword evidence="2" id="KW-0946">Virion</keyword>
<reference evidence="4" key="1">
    <citation type="submission" date="2020-05" db="EMBL/GenBank/DDBJ databases">
        <authorList>
            <person name="Chiriac C."/>
            <person name="Salcher M."/>
            <person name="Ghai R."/>
            <person name="Kavagutti S V."/>
        </authorList>
    </citation>
    <scope>NUCLEOTIDE SEQUENCE</scope>
</reference>
<dbReference type="InterPro" id="IPR054612">
    <property type="entry name" value="Phage_capsid-like_C"/>
</dbReference>
<evidence type="ECO:0000256" key="2">
    <source>
        <dbReference type="ARBA" id="ARBA00022844"/>
    </source>
</evidence>
<feature type="domain" description="Phage capsid-like C-terminal" evidence="3">
    <location>
        <begin position="108"/>
        <end position="344"/>
    </location>
</feature>
<evidence type="ECO:0000313" key="4">
    <source>
        <dbReference type="EMBL" id="CAB5222374.1"/>
    </source>
</evidence>
<comment type="subcellular location">
    <subcellularLocation>
        <location evidence="1">Virion</location>
    </subcellularLocation>
</comment>
<gene>
    <name evidence="4" type="ORF">UFOVP367_9</name>
</gene>
<organism evidence="4">
    <name type="scientific">uncultured Caudovirales phage</name>
    <dbReference type="NCBI Taxonomy" id="2100421"/>
    <lineage>
        <taxon>Viruses</taxon>
        <taxon>Duplodnaviria</taxon>
        <taxon>Heunggongvirae</taxon>
        <taxon>Uroviricota</taxon>
        <taxon>Caudoviricetes</taxon>
        <taxon>Peduoviridae</taxon>
        <taxon>Maltschvirus</taxon>
        <taxon>Maltschvirus maltsch</taxon>
    </lineage>
</organism>
<evidence type="ECO:0000259" key="3">
    <source>
        <dbReference type="Pfam" id="PF05065"/>
    </source>
</evidence>
<accession>A0A6J7X242</accession>
<name>A0A6J7X242_9CAUD</name>
<dbReference type="Gene3D" id="3.30.2400.10">
    <property type="entry name" value="Major capsid protein gp5"/>
    <property type="match status" value="1"/>
</dbReference>
<protein>
    <submittedName>
        <fullName evidence="4">Phage major capsid protein, HK97</fullName>
    </submittedName>
</protein>
<evidence type="ECO:0000256" key="1">
    <source>
        <dbReference type="ARBA" id="ARBA00004328"/>
    </source>
</evidence>
<dbReference type="EMBL" id="LR798310">
    <property type="protein sequence ID" value="CAB5222374.1"/>
    <property type="molecule type" value="Genomic_DNA"/>
</dbReference>
<dbReference type="NCBIfam" id="TIGR01554">
    <property type="entry name" value="major_cap_HK97"/>
    <property type="match status" value="1"/>
</dbReference>
<dbReference type="GO" id="GO:0044423">
    <property type="term" value="C:virion component"/>
    <property type="evidence" value="ECO:0007669"/>
    <property type="project" value="UniProtKB-KW"/>
</dbReference>
<dbReference type="SUPFAM" id="SSF56563">
    <property type="entry name" value="Major capsid protein gp5"/>
    <property type="match status" value="1"/>
</dbReference>
<sequence length="351" mass="37263">MNTSERILKGIKQALTEGEAKVNLFEEKAQDVNEASTLTGSGLDIGGRTYFDDAFAALRYANPFRMGSRQVKYKGSAAQFVAKTGNAANSTNPWLYAVTPDSGSPNIATSIWQLPTRVIAAQLPIRTAAMSDINGIDSAIVNDLMLEFSQLEAQSMATNDDQSGSTTTSTGGTNGLRGLVVYNTSTSAAAYGTSGTAITNGIHTILKEEFTASAITYDDMVNAASLLPAQYWALPGTAWHLHPSLISQLRKLKGSTGGTPMFTEVGDDDGGAVAYIFGFPVIPNPYLDAPASGKISGVLANWDQFLTIADAEEMNIKRFDQTAPGFVTLYAEKRLASTVRNPFAGVFLVGA</sequence>